<dbReference type="InParanoid" id="A0A4S2MYC4"/>
<feature type="compositionally biased region" description="Polar residues" evidence="1">
    <location>
        <begin position="153"/>
        <end position="164"/>
    </location>
</feature>
<evidence type="ECO:0000313" key="3">
    <source>
        <dbReference type="Proteomes" id="UP000298138"/>
    </source>
</evidence>
<dbReference type="AlphaFoldDB" id="A0A4S2MYC4"/>
<name>A0A4S2MYC4_9PEZI</name>
<dbReference type="STRING" id="341454.A0A4S2MYC4"/>
<feature type="compositionally biased region" description="Polar residues" evidence="1">
    <location>
        <begin position="405"/>
        <end position="415"/>
    </location>
</feature>
<accession>A0A4S2MYC4</accession>
<dbReference type="OrthoDB" id="20105at2759"/>
<gene>
    <name evidence="2" type="ORF">EX30DRAFT_255186</name>
</gene>
<feature type="compositionally biased region" description="Polar residues" evidence="1">
    <location>
        <begin position="250"/>
        <end position="267"/>
    </location>
</feature>
<feature type="compositionally biased region" description="Polar residues" evidence="1">
    <location>
        <begin position="354"/>
        <end position="365"/>
    </location>
</feature>
<feature type="region of interest" description="Disordered" evidence="1">
    <location>
        <begin position="119"/>
        <end position="219"/>
    </location>
</feature>
<feature type="compositionally biased region" description="Gly residues" evidence="1">
    <location>
        <begin position="289"/>
        <end position="299"/>
    </location>
</feature>
<reference evidence="2 3" key="1">
    <citation type="submission" date="2019-04" db="EMBL/GenBank/DDBJ databases">
        <title>Comparative genomics and transcriptomics to analyze fruiting body development in filamentous ascomycetes.</title>
        <authorList>
            <consortium name="DOE Joint Genome Institute"/>
            <person name="Lutkenhaus R."/>
            <person name="Traeger S."/>
            <person name="Breuer J."/>
            <person name="Kuo A."/>
            <person name="Lipzen A."/>
            <person name="Pangilinan J."/>
            <person name="Dilworth D."/>
            <person name="Sandor L."/>
            <person name="Poggeler S."/>
            <person name="Barry K."/>
            <person name="Grigoriev I.V."/>
            <person name="Nowrousian M."/>
        </authorList>
    </citation>
    <scope>NUCLEOTIDE SEQUENCE [LARGE SCALE GENOMIC DNA]</scope>
    <source>
        <strain evidence="2 3">CBS 389.68</strain>
    </source>
</reference>
<proteinExistence type="predicted"/>
<evidence type="ECO:0000313" key="2">
    <source>
        <dbReference type="EMBL" id="TGZ81758.1"/>
    </source>
</evidence>
<feature type="compositionally biased region" description="Polar residues" evidence="1">
    <location>
        <begin position="318"/>
        <end position="327"/>
    </location>
</feature>
<feature type="compositionally biased region" description="Polar residues" evidence="1">
    <location>
        <begin position="130"/>
        <end position="145"/>
    </location>
</feature>
<feature type="region of interest" description="Disordered" evidence="1">
    <location>
        <begin position="50"/>
        <end position="73"/>
    </location>
</feature>
<sequence>MSHPHRSVPPLASITLPSPPPQHSPMNLGQLPPSWQQSEEMMRTWFQAKMEEDRREQERERTRQEHQRTETRRIELDMLREALSHGVPPSMVPLMFIGPGTHAASSEWMQQYISHNLGGFAQQPDHGLQGQRQIQQLPSESSSHPTLRRETRSIQGIAQTSNSGPQQMPPPPPTNSQQPYVSTYQLPGTGNLAGPSGQRQVAQPAPPPAPPPPRTNLPRLNTANEIQFQQVQPSMPHNIVQVGPPAPLSRGSSQSHAPHPAEQSSSLLFHHWVPPVTQHSGSGAKDSGSGSGGGGGGTDGSPQRQLDSPFTHHPPSNPVTSSDYSNSPKKRKSTAAQGQQPPPPTSQPFSPQAHTTSSPVITPNRSTRRAHGRHRSIETGPRAYENQRLTRVHRRSVGANDAPDVSSQNSGSHSQPQPPYQAPIEEQRRESMSAGNTSSHYHPPPLPPPGQEHQRQQSVPSRPPSPPPPRPFSAGSEFRERRLPFPPPPNPSLSRPTPDNREEDLRDRK</sequence>
<protein>
    <submittedName>
        <fullName evidence="2">Uncharacterized protein</fullName>
    </submittedName>
</protein>
<feature type="compositionally biased region" description="Pro residues" evidence="1">
    <location>
        <begin position="204"/>
        <end position="215"/>
    </location>
</feature>
<keyword evidence="3" id="KW-1185">Reference proteome</keyword>
<feature type="region of interest" description="Disordered" evidence="1">
    <location>
        <begin position="1"/>
        <end position="38"/>
    </location>
</feature>
<organism evidence="2 3">
    <name type="scientific">Ascodesmis nigricans</name>
    <dbReference type="NCBI Taxonomy" id="341454"/>
    <lineage>
        <taxon>Eukaryota</taxon>
        <taxon>Fungi</taxon>
        <taxon>Dikarya</taxon>
        <taxon>Ascomycota</taxon>
        <taxon>Pezizomycotina</taxon>
        <taxon>Pezizomycetes</taxon>
        <taxon>Pezizales</taxon>
        <taxon>Ascodesmidaceae</taxon>
        <taxon>Ascodesmis</taxon>
    </lineage>
</organism>
<feature type="region of interest" description="Disordered" evidence="1">
    <location>
        <begin position="237"/>
        <end position="509"/>
    </location>
</feature>
<feature type="compositionally biased region" description="Pro residues" evidence="1">
    <location>
        <begin position="461"/>
        <end position="471"/>
    </location>
</feature>
<feature type="compositionally biased region" description="Basic and acidic residues" evidence="1">
    <location>
        <begin position="498"/>
        <end position="509"/>
    </location>
</feature>
<dbReference type="EMBL" id="ML220118">
    <property type="protein sequence ID" value="TGZ81758.1"/>
    <property type="molecule type" value="Genomic_DNA"/>
</dbReference>
<evidence type="ECO:0000256" key="1">
    <source>
        <dbReference type="SAM" id="MobiDB-lite"/>
    </source>
</evidence>
<dbReference type="Proteomes" id="UP000298138">
    <property type="component" value="Unassembled WGS sequence"/>
</dbReference>